<sequence length="456" mass="51031">MLVDGGRQCVCVSLCFMASVTHEPSTPSDVDHILQLGTDLYHSISTHRGYMLINEIPSTVNLAGRSLHFRVIESKGGSTAHAVDDLDALCFSIKGALKRCYEESDMCFMTVGNYPSCTIGTKKTADQMYLVMDSHSRDESGKSVPDGKAVVLRFRSLDQLVTYIREMCESLSSSDMPFEATSIACYPLDTVHSPIAPCEDVQDPSVEAGVDSQVNENATTSSEQSTPVTQCQQNASDHSDHEENDDVPVDDINTQSQLNGLYCLPCRLFPDSSHRRPIKLIREPYRDWKHVKEDMKMHATTDYHQSSMAKLEAFCTTHLEPSSRIDATLTFGNQEIIQRNRQILMSIIKVDAGDSILEKHLNSCKKNATYTSKKSQNDLLLCLKNYIQNKIVSEVRAQGIGPYYGIQCDEVTDSSNCKQLGLVIRYTVHGHPNERLLEFLDCETIILLEWRLQANL</sequence>
<dbReference type="OrthoDB" id="6158035at2759"/>
<organism evidence="2 3">
    <name type="scientific">Mytilus edulis</name>
    <name type="common">Blue mussel</name>
    <dbReference type="NCBI Taxonomy" id="6550"/>
    <lineage>
        <taxon>Eukaryota</taxon>
        <taxon>Metazoa</taxon>
        <taxon>Spiralia</taxon>
        <taxon>Lophotrochozoa</taxon>
        <taxon>Mollusca</taxon>
        <taxon>Bivalvia</taxon>
        <taxon>Autobranchia</taxon>
        <taxon>Pteriomorphia</taxon>
        <taxon>Mytilida</taxon>
        <taxon>Mytiloidea</taxon>
        <taxon>Mytilidae</taxon>
        <taxon>Mytilinae</taxon>
        <taxon>Mytilus</taxon>
    </lineage>
</organism>
<evidence type="ECO:0000313" key="3">
    <source>
        <dbReference type="Proteomes" id="UP000683360"/>
    </source>
</evidence>
<dbReference type="AlphaFoldDB" id="A0A8S3PRT4"/>
<dbReference type="PANTHER" id="PTHR45749:SF21">
    <property type="entry name" value="DUF4371 DOMAIN-CONTAINING PROTEIN"/>
    <property type="match status" value="1"/>
</dbReference>
<evidence type="ECO:0008006" key="4">
    <source>
        <dbReference type="Google" id="ProtNLM"/>
    </source>
</evidence>
<dbReference type="SUPFAM" id="SSF54001">
    <property type="entry name" value="Cysteine proteinases"/>
    <property type="match status" value="1"/>
</dbReference>
<accession>A0A8S3PRT4</accession>
<proteinExistence type="predicted"/>
<gene>
    <name evidence="2" type="ORF">MEDL_1619</name>
</gene>
<dbReference type="Gene3D" id="3.90.70.120">
    <property type="match status" value="1"/>
</dbReference>
<evidence type="ECO:0000256" key="1">
    <source>
        <dbReference type="SAM" id="MobiDB-lite"/>
    </source>
</evidence>
<dbReference type="Proteomes" id="UP000683360">
    <property type="component" value="Unassembled WGS sequence"/>
</dbReference>
<feature type="region of interest" description="Disordered" evidence="1">
    <location>
        <begin position="211"/>
        <end position="251"/>
    </location>
</feature>
<dbReference type="PANTHER" id="PTHR45749">
    <property type="match status" value="1"/>
</dbReference>
<comment type="caution">
    <text evidence="2">The sequence shown here is derived from an EMBL/GenBank/DDBJ whole genome shotgun (WGS) entry which is preliminary data.</text>
</comment>
<protein>
    <recommendedName>
        <fullName evidence="4">DUF4371 domain-containing protein</fullName>
    </recommendedName>
</protein>
<dbReference type="InterPro" id="IPR038765">
    <property type="entry name" value="Papain-like_cys_pep_sf"/>
</dbReference>
<reference evidence="2" key="1">
    <citation type="submission" date="2021-03" db="EMBL/GenBank/DDBJ databases">
        <authorList>
            <person name="Bekaert M."/>
        </authorList>
    </citation>
    <scope>NUCLEOTIDE SEQUENCE</scope>
</reference>
<dbReference type="EMBL" id="CAJPWZ010000115">
    <property type="protein sequence ID" value="CAG2186058.1"/>
    <property type="molecule type" value="Genomic_DNA"/>
</dbReference>
<name>A0A8S3PRT4_MYTED</name>
<keyword evidence="3" id="KW-1185">Reference proteome</keyword>
<feature type="compositionally biased region" description="Polar residues" evidence="1">
    <location>
        <begin position="212"/>
        <end position="236"/>
    </location>
</feature>
<evidence type="ECO:0000313" key="2">
    <source>
        <dbReference type="EMBL" id="CAG2186058.1"/>
    </source>
</evidence>